<evidence type="ECO:0000313" key="1">
    <source>
        <dbReference type="EMBL" id="ACX73004.1"/>
    </source>
</evidence>
<dbReference type="HOGENOM" id="CLU_159273_0_0_2"/>
<dbReference type="GeneID" id="8513485"/>
<dbReference type="eggNOG" id="arCOG09685">
    <property type="taxonomic scope" value="Archaea"/>
</dbReference>
<dbReference type="KEGG" id="mvu:Metvu_1146"/>
<dbReference type="NCBIfam" id="NF040559">
    <property type="entry name" value="CAS_Csx20"/>
    <property type="match status" value="1"/>
</dbReference>
<gene>
    <name evidence="1" type="ordered locus">Metvu_1146</name>
</gene>
<dbReference type="RefSeq" id="WP_015733224.1">
    <property type="nucleotide sequence ID" value="NC_013407.1"/>
</dbReference>
<dbReference type="EMBL" id="CP001787">
    <property type="protein sequence ID" value="ACX73004.1"/>
    <property type="molecule type" value="Genomic_DNA"/>
</dbReference>
<reference evidence="1" key="1">
    <citation type="submission" date="2009-10" db="EMBL/GenBank/DDBJ databases">
        <title>Complete sequence of chromosome of Methanocaldococcus vulcanius M7.</title>
        <authorList>
            <consortium name="US DOE Joint Genome Institute"/>
            <person name="Lucas S."/>
            <person name="Copeland A."/>
            <person name="Lapidus A."/>
            <person name="Glavina del Rio T."/>
            <person name="Dalin E."/>
            <person name="Tice H."/>
            <person name="Bruce D."/>
            <person name="Goodwin L."/>
            <person name="Pitluck S."/>
            <person name="Lcollab F.I."/>
            <person name="Brettin T."/>
            <person name="Detter J.C."/>
            <person name="Han C."/>
            <person name="Tapia R."/>
            <person name="Kuske C.R."/>
            <person name="Schmutz J."/>
            <person name="Larimer F."/>
            <person name="Land M."/>
            <person name="Hauser L."/>
            <person name="Kyrpides N."/>
            <person name="Ovchinikova G."/>
            <person name="Sieprawska-Lupa M."/>
            <person name="Whitman W.B."/>
            <person name="Woyke T."/>
        </authorList>
    </citation>
    <scope>NUCLEOTIDE SEQUENCE [LARGE SCALE GENOMIC DNA]</scope>
    <source>
        <strain evidence="1">M7</strain>
    </source>
</reference>
<dbReference type="Proteomes" id="UP000002063">
    <property type="component" value="Chromosome"/>
</dbReference>
<dbReference type="STRING" id="579137.Metvu_1146"/>
<proteinExistence type="predicted"/>
<keyword evidence="2" id="KW-1185">Reference proteome</keyword>
<dbReference type="InterPro" id="IPR049811">
    <property type="entry name" value="MJ1673-like_dom"/>
</dbReference>
<organism evidence="1 2">
    <name type="scientific">Methanocaldococcus vulcanius (strain ATCC 700851 / DSM 12094 / M7)</name>
    <name type="common">Methanococcus vulcanius</name>
    <dbReference type="NCBI Taxonomy" id="579137"/>
    <lineage>
        <taxon>Archaea</taxon>
        <taxon>Methanobacteriati</taxon>
        <taxon>Methanobacteriota</taxon>
        <taxon>Methanomada group</taxon>
        <taxon>Methanococci</taxon>
        <taxon>Methanococcales</taxon>
        <taxon>Methanocaldococcaceae</taxon>
        <taxon>Methanocaldococcus</taxon>
    </lineage>
</organism>
<dbReference type="OrthoDB" id="65374at2157"/>
<name>C9RHF2_METVM</name>
<accession>C9RHF2</accession>
<dbReference type="AlphaFoldDB" id="C9RHF2"/>
<evidence type="ECO:0000313" key="2">
    <source>
        <dbReference type="Proteomes" id="UP000002063"/>
    </source>
</evidence>
<sequence length="129" mass="15302">MRRMIIILSHKLTEEQIKDAKEHLGVDEFIYLPKPLRDLWSNIPPDIDDIDDHLKPIKDFLENNTKPKDYVLVQGDFGATYKMVNFALDKNLIPVYATTKRIAKDIYDGRKTITIREFKHCKFRRYATY</sequence>
<protein>
    <submittedName>
        <fullName evidence="1">Uncharacterized protein</fullName>
    </submittedName>
</protein>